<organism evidence="1 2">
    <name type="scientific">Eumeta variegata</name>
    <name type="common">Bagworm moth</name>
    <name type="synonym">Eumeta japonica</name>
    <dbReference type="NCBI Taxonomy" id="151549"/>
    <lineage>
        <taxon>Eukaryota</taxon>
        <taxon>Metazoa</taxon>
        <taxon>Ecdysozoa</taxon>
        <taxon>Arthropoda</taxon>
        <taxon>Hexapoda</taxon>
        <taxon>Insecta</taxon>
        <taxon>Pterygota</taxon>
        <taxon>Neoptera</taxon>
        <taxon>Endopterygota</taxon>
        <taxon>Lepidoptera</taxon>
        <taxon>Glossata</taxon>
        <taxon>Ditrysia</taxon>
        <taxon>Tineoidea</taxon>
        <taxon>Psychidae</taxon>
        <taxon>Oiketicinae</taxon>
        <taxon>Eumeta</taxon>
    </lineage>
</organism>
<evidence type="ECO:0000313" key="1">
    <source>
        <dbReference type="EMBL" id="GBP58191.1"/>
    </source>
</evidence>
<comment type="caution">
    <text evidence="1">The sequence shown here is derived from an EMBL/GenBank/DDBJ whole genome shotgun (WGS) entry which is preliminary data.</text>
</comment>
<sequence length="87" mass="9999">MKTIRRKRFDDWFNFLNSVFRAIPFRPTFLRDRGAVQEASEIVPSAHEERIGRFEWADCNGLVIVTSPRHAPLSYRRAAVRAAPAGV</sequence>
<dbReference type="EMBL" id="BGZK01000729">
    <property type="protein sequence ID" value="GBP58191.1"/>
    <property type="molecule type" value="Genomic_DNA"/>
</dbReference>
<protein>
    <submittedName>
        <fullName evidence="1">Uncharacterized protein</fullName>
    </submittedName>
</protein>
<accession>A0A4C1X3A3</accession>
<keyword evidence="2" id="KW-1185">Reference proteome</keyword>
<dbReference type="AlphaFoldDB" id="A0A4C1X3A3"/>
<dbReference type="Proteomes" id="UP000299102">
    <property type="component" value="Unassembled WGS sequence"/>
</dbReference>
<reference evidence="1 2" key="1">
    <citation type="journal article" date="2019" name="Commun. Biol.">
        <title>The bagworm genome reveals a unique fibroin gene that provides high tensile strength.</title>
        <authorList>
            <person name="Kono N."/>
            <person name="Nakamura H."/>
            <person name="Ohtoshi R."/>
            <person name="Tomita M."/>
            <person name="Numata K."/>
            <person name="Arakawa K."/>
        </authorList>
    </citation>
    <scope>NUCLEOTIDE SEQUENCE [LARGE SCALE GENOMIC DNA]</scope>
</reference>
<evidence type="ECO:0000313" key="2">
    <source>
        <dbReference type="Proteomes" id="UP000299102"/>
    </source>
</evidence>
<gene>
    <name evidence="1" type="ORF">EVAR_87768_1</name>
</gene>
<name>A0A4C1X3A3_EUMVA</name>
<proteinExistence type="predicted"/>